<accession>A0A6C0HF89</accession>
<proteinExistence type="predicted"/>
<evidence type="ECO:0000313" key="2">
    <source>
        <dbReference type="EMBL" id="QHT78816.1"/>
    </source>
</evidence>
<feature type="transmembrane region" description="Helical" evidence="1">
    <location>
        <begin position="142"/>
        <end position="158"/>
    </location>
</feature>
<evidence type="ECO:0000256" key="1">
    <source>
        <dbReference type="SAM" id="Phobius"/>
    </source>
</evidence>
<organism evidence="2">
    <name type="scientific">viral metagenome</name>
    <dbReference type="NCBI Taxonomy" id="1070528"/>
    <lineage>
        <taxon>unclassified sequences</taxon>
        <taxon>metagenomes</taxon>
        <taxon>organismal metagenomes</taxon>
    </lineage>
</organism>
<keyword evidence="1" id="KW-0812">Transmembrane</keyword>
<dbReference type="AlphaFoldDB" id="A0A6C0HF89"/>
<keyword evidence="1" id="KW-1133">Transmembrane helix</keyword>
<keyword evidence="1" id="KW-0472">Membrane</keyword>
<dbReference type="EMBL" id="MN739939">
    <property type="protein sequence ID" value="QHT78816.1"/>
    <property type="molecule type" value="Genomic_DNA"/>
</dbReference>
<name>A0A6C0HF89_9ZZZZ</name>
<reference evidence="2" key="1">
    <citation type="journal article" date="2020" name="Nature">
        <title>Giant virus diversity and host interactions through global metagenomics.</title>
        <authorList>
            <person name="Schulz F."/>
            <person name="Roux S."/>
            <person name="Paez-Espino D."/>
            <person name="Jungbluth S."/>
            <person name="Walsh D.A."/>
            <person name="Denef V.J."/>
            <person name="McMahon K.D."/>
            <person name="Konstantinidis K.T."/>
            <person name="Eloe-Fadrosh E.A."/>
            <person name="Kyrpides N.C."/>
            <person name="Woyke T."/>
        </authorList>
    </citation>
    <scope>NUCLEOTIDE SEQUENCE</scope>
    <source>
        <strain evidence="2">GVMAG-M-3300023179-92</strain>
    </source>
</reference>
<protein>
    <submittedName>
        <fullName evidence="2">Uncharacterized protein</fullName>
    </submittedName>
</protein>
<sequence>MNDQLVSTQTKIIGEPINLSSPIQANPTVSTLGMNEPLRMNEPLPLRMNEPLPLRMNEPKINPIIPLSRGVGQPITALNDPNALYGSAPEIKIDPYRNQMPIVAPKVDNTINNLCPPCPTCPKCGCKVVEGFYGSRCGCGNNNMLMYIILLVVIFYLMKK</sequence>